<protein>
    <submittedName>
        <fullName evidence="1">Uncharacterized protein</fullName>
    </submittedName>
</protein>
<keyword evidence="2" id="KW-1185">Reference proteome</keyword>
<gene>
    <name evidence="1" type="ORF">TPAR_00921</name>
</gene>
<organism evidence="1 2">
    <name type="scientific">Tolypocladium paradoxum</name>
    <dbReference type="NCBI Taxonomy" id="94208"/>
    <lineage>
        <taxon>Eukaryota</taxon>
        <taxon>Fungi</taxon>
        <taxon>Dikarya</taxon>
        <taxon>Ascomycota</taxon>
        <taxon>Pezizomycotina</taxon>
        <taxon>Sordariomycetes</taxon>
        <taxon>Hypocreomycetidae</taxon>
        <taxon>Hypocreales</taxon>
        <taxon>Ophiocordycipitaceae</taxon>
        <taxon>Tolypocladium</taxon>
    </lineage>
</organism>
<proteinExistence type="predicted"/>
<evidence type="ECO:0000313" key="2">
    <source>
        <dbReference type="Proteomes" id="UP000237481"/>
    </source>
</evidence>
<reference evidence="1 2" key="1">
    <citation type="submission" date="2018-01" db="EMBL/GenBank/DDBJ databases">
        <title>Harnessing the power of phylogenomics to disentangle the directionality and signatures of interkingdom host jumping in the parasitic fungal genus Tolypocladium.</title>
        <authorList>
            <person name="Quandt C.A."/>
            <person name="Patterson W."/>
            <person name="Spatafora J.W."/>
        </authorList>
    </citation>
    <scope>NUCLEOTIDE SEQUENCE [LARGE SCALE GENOMIC DNA]</scope>
    <source>
        <strain evidence="1 2">NRBC 100945</strain>
    </source>
</reference>
<dbReference type="AlphaFoldDB" id="A0A2S4L8W2"/>
<comment type="caution">
    <text evidence="1">The sequence shown here is derived from an EMBL/GenBank/DDBJ whole genome shotgun (WGS) entry which is preliminary data.</text>
</comment>
<dbReference type="Proteomes" id="UP000237481">
    <property type="component" value="Unassembled WGS sequence"/>
</dbReference>
<evidence type="ECO:0000313" key="1">
    <source>
        <dbReference type="EMBL" id="POR38873.1"/>
    </source>
</evidence>
<sequence>MKSSSATRRPGRCYHNNRAPVARRHGLRPGPDLQVRHVLLTKRSALEMVLLSFFPFHLLTSFPHLYLKRRLASVCWVLVRPRSCSESLGTVFLRRRRSSLDTARYGHGLYLRRRLVLDRVDGKAHDIGGSTIMTCDAKWAARGQQ</sequence>
<dbReference type="EMBL" id="PKSG01000094">
    <property type="protein sequence ID" value="POR38873.1"/>
    <property type="molecule type" value="Genomic_DNA"/>
</dbReference>
<name>A0A2S4L8W2_9HYPO</name>
<accession>A0A2S4L8W2</accession>